<dbReference type="PROSITE" id="PS50931">
    <property type="entry name" value="HTH_LYSR"/>
    <property type="match status" value="1"/>
</dbReference>
<evidence type="ECO:0000259" key="5">
    <source>
        <dbReference type="PROSITE" id="PS50931"/>
    </source>
</evidence>
<reference evidence="6 7" key="1">
    <citation type="submission" date="2017-12" db="EMBL/GenBank/DDBJ databases">
        <title>Characterization of six clinical isolates of Enterochimera gen. nov., a novel genus of the Yersiniaciae family and the three species Enterochimera arupensis sp. nov., Enterochimera coloradensis sp. nov, and Enterochimera californica sp. nov.</title>
        <authorList>
            <person name="Rossi A."/>
            <person name="Fisher M."/>
        </authorList>
    </citation>
    <scope>NUCLEOTIDE SEQUENCE [LARGE SCALE GENOMIC DNA]</scope>
    <source>
        <strain evidence="7">2016-Iso4</strain>
    </source>
</reference>
<feature type="domain" description="HTH lysR-type" evidence="5">
    <location>
        <begin position="1"/>
        <end position="53"/>
    </location>
</feature>
<dbReference type="SUPFAM" id="SSF53850">
    <property type="entry name" value="Periplasmic binding protein-like II"/>
    <property type="match status" value="1"/>
</dbReference>
<dbReference type="AlphaFoldDB" id="A0A2N5E3Y6"/>
<dbReference type="Gene3D" id="1.10.10.10">
    <property type="entry name" value="Winged helix-like DNA-binding domain superfamily/Winged helix DNA-binding domain"/>
    <property type="match status" value="1"/>
</dbReference>
<accession>A0A2N5E3Y6</accession>
<protein>
    <submittedName>
        <fullName evidence="6">LysR family transcriptional regulator</fullName>
    </submittedName>
</protein>
<keyword evidence="3" id="KW-0238">DNA-binding</keyword>
<dbReference type="InterPro" id="IPR036390">
    <property type="entry name" value="WH_DNA-bd_sf"/>
</dbReference>
<dbReference type="Proteomes" id="UP000234503">
    <property type="component" value="Unassembled WGS sequence"/>
</dbReference>
<evidence type="ECO:0000256" key="4">
    <source>
        <dbReference type="ARBA" id="ARBA00023163"/>
    </source>
</evidence>
<dbReference type="EMBL" id="PJZH01000008">
    <property type="protein sequence ID" value="PLR35554.1"/>
    <property type="molecule type" value="Genomic_DNA"/>
</dbReference>
<comment type="similarity">
    <text evidence="1">Belongs to the LysR transcriptional regulatory family.</text>
</comment>
<organism evidence="6 7">
    <name type="scientific">Chimaeribacter coloradensis</name>
    <dbReference type="NCBI Taxonomy" id="2060068"/>
    <lineage>
        <taxon>Bacteria</taxon>
        <taxon>Pseudomonadati</taxon>
        <taxon>Pseudomonadota</taxon>
        <taxon>Gammaproteobacteria</taxon>
        <taxon>Enterobacterales</taxon>
        <taxon>Yersiniaceae</taxon>
        <taxon>Chimaeribacter</taxon>
    </lineage>
</organism>
<keyword evidence="4" id="KW-0804">Transcription</keyword>
<keyword evidence="7" id="KW-1185">Reference proteome</keyword>
<evidence type="ECO:0000256" key="2">
    <source>
        <dbReference type="ARBA" id="ARBA00023015"/>
    </source>
</evidence>
<evidence type="ECO:0000313" key="6">
    <source>
        <dbReference type="EMBL" id="PLR35554.1"/>
    </source>
</evidence>
<evidence type="ECO:0000256" key="3">
    <source>
        <dbReference type="ARBA" id="ARBA00023125"/>
    </source>
</evidence>
<proteinExistence type="inferred from homology"/>
<dbReference type="InterPro" id="IPR058163">
    <property type="entry name" value="LysR-type_TF_proteobact-type"/>
</dbReference>
<dbReference type="GO" id="GO:0006351">
    <property type="term" value="P:DNA-templated transcription"/>
    <property type="evidence" value="ECO:0007669"/>
    <property type="project" value="TreeGrafter"/>
</dbReference>
<evidence type="ECO:0000313" key="7">
    <source>
        <dbReference type="Proteomes" id="UP000234503"/>
    </source>
</evidence>
<dbReference type="InterPro" id="IPR036388">
    <property type="entry name" value="WH-like_DNA-bd_sf"/>
</dbReference>
<dbReference type="Gene3D" id="3.40.190.290">
    <property type="match status" value="1"/>
</dbReference>
<dbReference type="GO" id="GO:0003700">
    <property type="term" value="F:DNA-binding transcription factor activity"/>
    <property type="evidence" value="ECO:0007669"/>
    <property type="project" value="InterPro"/>
</dbReference>
<dbReference type="GO" id="GO:0043565">
    <property type="term" value="F:sequence-specific DNA binding"/>
    <property type="evidence" value="ECO:0007669"/>
    <property type="project" value="TreeGrafter"/>
</dbReference>
<dbReference type="PANTHER" id="PTHR30537:SF5">
    <property type="entry name" value="HTH-TYPE TRANSCRIPTIONAL ACTIVATOR TTDR-RELATED"/>
    <property type="match status" value="1"/>
</dbReference>
<gene>
    <name evidence="6" type="ORF">CYR32_10190</name>
</gene>
<dbReference type="OrthoDB" id="9815676at2"/>
<name>A0A2N5E3Y6_9GAMM</name>
<dbReference type="InterPro" id="IPR000847">
    <property type="entry name" value="LysR_HTH_N"/>
</dbReference>
<comment type="caution">
    <text evidence="6">The sequence shown here is derived from an EMBL/GenBank/DDBJ whole genome shotgun (WGS) entry which is preliminary data.</text>
</comment>
<evidence type="ECO:0000256" key="1">
    <source>
        <dbReference type="ARBA" id="ARBA00009437"/>
    </source>
</evidence>
<dbReference type="Pfam" id="PF03466">
    <property type="entry name" value="LysR_substrate"/>
    <property type="match status" value="1"/>
</dbReference>
<keyword evidence="2" id="KW-0805">Transcription regulation</keyword>
<dbReference type="InterPro" id="IPR005119">
    <property type="entry name" value="LysR_subst-bd"/>
</dbReference>
<sequence length="294" mass="32436">MEIFVAVVESGSFSEAARQLSLSAVMVGKAVAQTEAYLQTRLLQRNTRNQTLTEAGKAWYEESLQVLAALHNAESRIESLRRFPAGSLRISAAATLGSCLVATLCSEFQQQFPDVHIELELSDRFVDVIAEGFDFVFRVGALPADMPLVAQPLGEYRMVIAASPAYLERHGAPQTLAELASHRCLRYSNWNKQNAWRRGDALLWPESVTFSCNDGQALRLAALAGAGLILQPRLLLADDIAAGRLVSLLEEELPAPRPVHLLWRQDLHHSAKHRSFLAWISDRDLSVLNLQAGA</sequence>
<dbReference type="Pfam" id="PF00126">
    <property type="entry name" value="HTH_1"/>
    <property type="match status" value="1"/>
</dbReference>
<dbReference type="SUPFAM" id="SSF46785">
    <property type="entry name" value="Winged helix' DNA-binding domain"/>
    <property type="match status" value="1"/>
</dbReference>
<dbReference type="PANTHER" id="PTHR30537">
    <property type="entry name" value="HTH-TYPE TRANSCRIPTIONAL REGULATOR"/>
    <property type="match status" value="1"/>
</dbReference>